<reference evidence="7 8" key="1">
    <citation type="submission" date="2019-03" db="EMBL/GenBank/DDBJ databases">
        <title>The complete genome sequence of Swingsia_sp. F3b2 LMG30590(T).</title>
        <authorList>
            <person name="Chua K.-O."/>
            <person name="Chan K.-G."/>
            <person name="See-Too W.-S."/>
        </authorList>
    </citation>
    <scope>NUCLEOTIDE SEQUENCE [LARGE SCALE GENOMIC DNA]</scope>
    <source>
        <strain evidence="7 8">F3b2</strain>
    </source>
</reference>
<accession>A0A4Y6UAE2</accession>
<dbReference type="Gene3D" id="1.10.10.10">
    <property type="entry name" value="Winged helix-like DNA-binding domain superfamily/Winged helix DNA-binding domain"/>
    <property type="match status" value="1"/>
</dbReference>
<keyword evidence="1" id="KW-0805">Transcription regulation</keyword>
<keyword evidence="8" id="KW-1185">Reference proteome</keyword>
<dbReference type="EMBL" id="CP038231">
    <property type="protein sequence ID" value="QDH13548.1"/>
    <property type="molecule type" value="Genomic_DNA"/>
</dbReference>
<dbReference type="InterPro" id="IPR050397">
    <property type="entry name" value="Env_Response_Regulators"/>
</dbReference>
<dbReference type="KEGG" id="swf:E3E12_04330"/>
<gene>
    <name evidence="7" type="ORF">E3E12_04330</name>
</gene>
<dbReference type="OrthoDB" id="7584044at2"/>
<dbReference type="InterPro" id="IPR036390">
    <property type="entry name" value="WH_DNA-bd_sf"/>
</dbReference>
<feature type="domain" description="Cyclic nucleotide-binding" evidence="5">
    <location>
        <begin position="52"/>
        <end position="128"/>
    </location>
</feature>
<dbReference type="Gene3D" id="2.60.120.10">
    <property type="entry name" value="Jelly Rolls"/>
    <property type="match status" value="1"/>
</dbReference>
<evidence type="ECO:0000256" key="3">
    <source>
        <dbReference type="ARBA" id="ARBA00023163"/>
    </source>
</evidence>
<dbReference type="SUPFAM" id="SSF51206">
    <property type="entry name" value="cAMP-binding domain-like"/>
    <property type="match status" value="1"/>
</dbReference>
<protein>
    <submittedName>
        <fullName evidence="7">Helix-turn-helix domain-containing protein</fullName>
    </submittedName>
</protein>
<dbReference type="PRINTS" id="PR00034">
    <property type="entry name" value="HTHCRP"/>
</dbReference>
<dbReference type="Proteomes" id="UP000318709">
    <property type="component" value="Chromosome"/>
</dbReference>
<feature type="region of interest" description="Disordered" evidence="4">
    <location>
        <begin position="1"/>
        <end position="24"/>
    </location>
</feature>
<dbReference type="GO" id="GO:0005829">
    <property type="term" value="C:cytosol"/>
    <property type="evidence" value="ECO:0007669"/>
    <property type="project" value="TreeGrafter"/>
</dbReference>
<dbReference type="CDD" id="cd00092">
    <property type="entry name" value="HTH_CRP"/>
    <property type="match status" value="1"/>
</dbReference>
<evidence type="ECO:0000259" key="6">
    <source>
        <dbReference type="PROSITE" id="PS51063"/>
    </source>
</evidence>
<feature type="domain" description="HTH crp-type" evidence="6">
    <location>
        <begin position="190"/>
        <end position="281"/>
    </location>
</feature>
<dbReference type="AlphaFoldDB" id="A0A4Y6UAE2"/>
<dbReference type="SMART" id="SM00100">
    <property type="entry name" value="cNMP"/>
    <property type="match status" value="1"/>
</dbReference>
<dbReference type="CDD" id="cd00038">
    <property type="entry name" value="CAP_ED"/>
    <property type="match status" value="1"/>
</dbReference>
<dbReference type="PANTHER" id="PTHR24567">
    <property type="entry name" value="CRP FAMILY TRANSCRIPTIONAL REGULATORY PROTEIN"/>
    <property type="match status" value="1"/>
</dbReference>
<evidence type="ECO:0000313" key="8">
    <source>
        <dbReference type="Proteomes" id="UP000318709"/>
    </source>
</evidence>
<dbReference type="PROSITE" id="PS51063">
    <property type="entry name" value="HTH_CRP_2"/>
    <property type="match status" value="1"/>
</dbReference>
<evidence type="ECO:0000256" key="4">
    <source>
        <dbReference type="SAM" id="MobiDB-lite"/>
    </source>
</evidence>
<dbReference type="InterPro" id="IPR012318">
    <property type="entry name" value="HTH_CRP"/>
</dbReference>
<dbReference type="SUPFAM" id="SSF46785">
    <property type="entry name" value="Winged helix' DNA-binding domain"/>
    <property type="match status" value="1"/>
</dbReference>
<dbReference type="GO" id="GO:0003700">
    <property type="term" value="F:DNA-binding transcription factor activity"/>
    <property type="evidence" value="ECO:0007669"/>
    <property type="project" value="TreeGrafter"/>
</dbReference>
<keyword evidence="3" id="KW-0804">Transcription</keyword>
<dbReference type="InterPro" id="IPR036388">
    <property type="entry name" value="WH-like_DNA-bd_sf"/>
</dbReference>
<evidence type="ECO:0000259" key="5">
    <source>
        <dbReference type="PROSITE" id="PS50042"/>
    </source>
</evidence>
<dbReference type="RefSeq" id="WP_141443256.1">
    <property type="nucleotide sequence ID" value="NZ_CP038231.1"/>
</dbReference>
<evidence type="ECO:0000313" key="7">
    <source>
        <dbReference type="EMBL" id="QDH13548.1"/>
    </source>
</evidence>
<feature type="compositionally biased region" description="Pro residues" evidence="4">
    <location>
        <begin position="9"/>
        <end position="24"/>
    </location>
</feature>
<keyword evidence="2" id="KW-0238">DNA-binding</keyword>
<dbReference type="PROSITE" id="PS50042">
    <property type="entry name" value="CNMP_BINDING_3"/>
    <property type="match status" value="1"/>
</dbReference>
<evidence type="ECO:0000256" key="2">
    <source>
        <dbReference type="ARBA" id="ARBA00023125"/>
    </source>
</evidence>
<evidence type="ECO:0000256" key="1">
    <source>
        <dbReference type="ARBA" id="ARBA00023015"/>
    </source>
</evidence>
<organism evidence="7 8">
    <name type="scientific">Formicincola oecophyllae</name>
    <dbReference type="NCBI Taxonomy" id="2558361"/>
    <lineage>
        <taxon>Bacteria</taxon>
        <taxon>Pseudomonadati</taxon>
        <taxon>Pseudomonadota</taxon>
        <taxon>Alphaproteobacteria</taxon>
        <taxon>Acetobacterales</taxon>
        <taxon>Acetobacteraceae</taxon>
        <taxon>Formicincola</taxon>
    </lineage>
</organism>
<sequence>MATVAPSLEEPPPPLPSPDQGQPPTPCLGKVGFDCCAGRLRCLWHGLQRQANLTELPSQQAVGQTRLLQEAHHITEHVQVAAGQCFIEASEKARHYHVVASGRVKLYRSLPDGRRQITALLGAGDFIGLSAGENYNFNAEALGPVSLCRLGRGDMECLAQAIPLLARRLRQEACRELAHSQDRLVLLGRKTARERVSTFLLECLHAQDRTCPSPMHPVREWSMRPVDNLAGLMVTLWMPRTDIADYLGLTVETVSRTFSAFRQEGLISLQGACRVTFLQPRQLMELATGHQ</sequence>
<dbReference type="InterPro" id="IPR014710">
    <property type="entry name" value="RmlC-like_jellyroll"/>
</dbReference>
<dbReference type="Pfam" id="PF13545">
    <property type="entry name" value="HTH_Crp_2"/>
    <property type="match status" value="1"/>
</dbReference>
<dbReference type="InterPro" id="IPR000595">
    <property type="entry name" value="cNMP-bd_dom"/>
</dbReference>
<name>A0A4Y6UAE2_9PROT</name>
<dbReference type="SMART" id="SM00419">
    <property type="entry name" value="HTH_CRP"/>
    <property type="match status" value="1"/>
</dbReference>
<dbReference type="Pfam" id="PF00027">
    <property type="entry name" value="cNMP_binding"/>
    <property type="match status" value="1"/>
</dbReference>
<dbReference type="PANTHER" id="PTHR24567:SF75">
    <property type="entry name" value="FUMARATE AND NITRATE REDUCTION REGULATORY PROTEIN"/>
    <property type="match status" value="1"/>
</dbReference>
<dbReference type="InterPro" id="IPR018490">
    <property type="entry name" value="cNMP-bd_dom_sf"/>
</dbReference>
<proteinExistence type="predicted"/>
<dbReference type="GO" id="GO:0003677">
    <property type="term" value="F:DNA binding"/>
    <property type="evidence" value="ECO:0007669"/>
    <property type="project" value="UniProtKB-KW"/>
</dbReference>